<evidence type="ECO:0000259" key="2">
    <source>
        <dbReference type="Pfam" id="PF00535"/>
    </source>
</evidence>
<reference evidence="3 4" key="1">
    <citation type="journal article" date="2013" name="Nature">
        <title>Anaerobic oxidation of methane coupled to nitrate reduction in a novel archaeal lineage.</title>
        <authorList>
            <person name="Haroon M.F."/>
            <person name="Hu S."/>
            <person name="Shi Y."/>
            <person name="Imelfort M."/>
            <person name="Keller J."/>
            <person name="Hugenholtz P."/>
            <person name="Yuan Z."/>
            <person name="Tyson G.W."/>
        </authorList>
    </citation>
    <scope>NUCLEOTIDE SEQUENCE [LARGE SCALE GENOMIC DNA]</scope>
    <source>
        <strain evidence="3 4">ANME-2d</strain>
    </source>
</reference>
<protein>
    <submittedName>
        <fullName evidence="3">Glycosyl transferase</fullName>
    </submittedName>
</protein>
<dbReference type="InterPro" id="IPR050256">
    <property type="entry name" value="Glycosyltransferase_2"/>
</dbReference>
<proteinExistence type="predicted"/>
<dbReference type="EMBL" id="JMIY01000007">
    <property type="protein sequence ID" value="KCZ70612.1"/>
    <property type="molecule type" value="Genomic_DNA"/>
</dbReference>
<dbReference type="Proteomes" id="UP000027153">
    <property type="component" value="Unassembled WGS sequence"/>
</dbReference>
<dbReference type="Pfam" id="PF00535">
    <property type="entry name" value="Glycos_transf_2"/>
    <property type="match status" value="1"/>
</dbReference>
<organism evidence="3 4">
    <name type="scientific">Candidatus Methanoperedens nitratireducens</name>
    <dbReference type="NCBI Taxonomy" id="1392998"/>
    <lineage>
        <taxon>Archaea</taxon>
        <taxon>Methanobacteriati</taxon>
        <taxon>Methanobacteriota</taxon>
        <taxon>Stenosarchaea group</taxon>
        <taxon>Methanomicrobia</taxon>
        <taxon>Methanosarcinales</taxon>
        <taxon>ANME-2 cluster</taxon>
        <taxon>Candidatus Methanoperedentaceae</taxon>
        <taxon>Candidatus Methanoperedens</taxon>
    </lineage>
</organism>
<accession>A0A062UZL5</accession>
<dbReference type="InterPro" id="IPR001173">
    <property type="entry name" value="Glyco_trans_2-like"/>
</dbReference>
<evidence type="ECO:0000313" key="4">
    <source>
        <dbReference type="Proteomes" id="UP000027153"/>
    </source>
</evidence>
<sequence length="355" mass="39139">MNYSRNRTQFLHKPLTLPQKSETLVMVKGEAKVNEIDLRKKPVKLAITIPAYNEESSIAQVIREIPREIEGIDEVEVIVINDGSKDRTSDVAKEAGADKIIQFPSNKGLAIAFKEGMNAAIDSGADIIVNIDADGQYNTLEIPKLIKPIQDGKAEFVLGSRFAGTIEHMVPQKWYGNKLATFVVGLVSGIKVSDAQTGFRAISREAALKLVIHSGYTYTQETIVQAAHKRIGIVEVPVEFRKRDGDGNSRLISSVITYAKRSVITLVRTYTSYNPLKTFTYLGGGVFLLGGILALRVLIHFISTGMVTPYLPTALLSSVLAIIGFQIIVIGLIADIEHQNRHVMEEALYRMRNMG</sequence>
<feature type="transmembrane region" description="Helical" evidence="1">
    <location>
        <begin position="314"/>
        <end position="334"/>
    </location>
</feature>
<gene>
    <name evidence="3" type="ORF">ANME2D_02633</name>
</gene>
<dbReference type="AlphaFoldDB" id="A0A062UZL5"/>
<dbReference type="RefSeq" id="WP_241763371.1">
    <property type="nucleotide sequence ID" value="NZ_JMIY01000007.1"/>
</dbReference>
<dbReference type="SUPFAM" id="SSF53448">
    <property type="entry name" value="Nucleotide-diphospho-sugar transferases"/>
    <property type="match status" value="1"/>
</dbReference>
<dbReference type="GO" id="GO:0016740">
    <property type="term" value="F:transferase activity"/>
    <property type="evidence" value="ECO:0007669"/>
    <property type="project" value="UniProtKB-KW"/>
</dbReference>
<keyword evidence="1" id="KW-0812">Transmembrane</keyword>
<evidence type="ECO:0000256" key="1">
    <source>
        <dbReference type="SAM" id="Phobius"/>
    </source>
</evidence>
<comment type="caution">
    <text evidence="3">The sequence shown here is derived from an EMBL/GenBank/DDBJ whole genome shotgun (WGS) entry which is preliminary data.</text>
</comment>
<keyword evidence="1" id="KW-1133">Transmembrane helix</keyword>
<keyword evidence="3" id="KW-0808">Transferase</keyword>
<dbReference type="PANTHER" id="PTHR48090">
    <property type="entry name" value="UNDECAPRENYL-PHOSPHATE 4-DEOXY-4-FORMAMIDO-L-ARABINOSE TRANSFERASE-RELATED"/>
    <property type="match status" value="1"/>
</dbReference>
<evidence type="ECO:0000313" key="3">
    <source>
        <dbReference type="EMBL" id="KCZ70612.1"/>
    </source>
</evidence>
<feature type="domain" description="Glycosyltransferase 2-like" evidence="2">
    <location>
        <begin position="47"/>
        <end position="207"/>
    </location>
</feature>
<dbReference type="InterPro" id="IPR029044">
    <property type="entry name" value="Nucleotide-diphossugar_trans"/>
</dbReference>
<dbReference type="PATRIC" id="fig|1392998.3.peg.2936"/>
<keyword evidence="1" id="KW-0472">Membrane</keyword>
<feature type="transmembrane region" description="Helical" evidence="1">
    <location>
        <begin position="278"/>
        <end position="302"/>
    </location>
</feature>
<dbReference type="PANTHER" id="PTHR48090:SF7">
    <property type="entry name" value="RFBJ PROTEIN"/>
    <property type="match status" value="1"/>
</dbReference>
<name>A0A062UZL5_9EURY</name>
<dbReference type="CDD" id="cd04179">
    <property type="entry name" value="DPM_DPG-synthase_like"/>
    <property type="match status" value="1"/>
</dbReference>
<keyword evidence="4" id="KW-1185">Reference proteome</keyword>
<dbReference type="Gene3D" id="3.90.550.10">
    <property type="entry name" value="Spore Coat Polysaccharide Biosynthesis Protein SpsA, Chain A"/>
    <property type="match status" value="1"/>
</dbReference>